<dbReference type="KEGG" id="ftz:CH68_824"/>
<sequence>MKIEVIYALANEQLSFFVEVDEVINVRQSLKLSKITHKYPELGDIESLKVGVYSQLVDLDYQLKDRDRVEIYRNLTIDPKQARMLRAEQKRKKEGIRLFGA</sequence>
<dbReference type="PANTHER" id="PTHR37483:SF1">
    <property type="entry name" value="UPF0125 PROTEIN RATB"/>
    <property type="match status" value="1"/>
</dbReference>
<accession>A0A0B3VPD0</accession>
<dbReference type="SUPFAM" id="SSF54285">
    <property type="entry name" value="MoaD/ThiS"/>
    <property type="match status" value="1"/>
</dbReference>
<dbReference type="KEGG" id="ftv:CH67_1092"/>
<dbReference type="Gene3D" id="3.10.20.280">
    <property type="entry name" value="RnfH-like"/>
    <property type="match status" value="1"/>
</dbReference>
<comment type="similarity">
    <text evidence="1 2">Belongs to the UPF0125 (RnfH) family.</text>
</comment>
<dbReference type="InterPro" id="IPR005346">
    <property type="entry name" value="RnfH"/>
</dbReference>
<dbReference type="eggNOG" id="COG2914">
    <property type="taxonomic scope" value="Bacteria"/>
</dbReference>
<dbReference type="HAMAP" id="MF_00460">
    <property type="entry name" value="UPF0125_RnfH"/>
    <property type="match status" value="1"/>
</dbReference>
<evidence type="ECO:0000256" key="2">
    <source>
        <dbReference type="HAMAP-Rule" id="MF_00460"/>
    </source>
</evidence>
<dbReference type="RefSeq" id="WP_003015286.1">
    <property type="nucleotide sequence ID" value="NZ_AP023459.1"/>
</dbReference>
<comment type="caution">
    <text evidence="3">The sequence shown here is derived from an EMBL/GenBank/DDBJ whole genome shotgun (WGS) entry which is preliminary data.</text>
</comment>
<evidence type="ECO:0000313" key="3">
    <source>
        <dbReference type="EMBL" id="NDR89113.1"/>
    </source>
</evidence>
<dbReference type="Pfam" id="PF03658">
    <property type="entry name" value="Ub-RnfH"/>
    <property type="match status" value="1"/>
</dbReference>
<evidence type="ECO:0000313" key="4">
    <source>
        <dbReference type="EMBL" id="NDS68297.1"/>
    </source>
</evidence>
<protein>
    <recommendedName>
        <fullName evidence="2">UPF0125 protein FWI86_04290</fullName>
    </recommendedName>
</protein>
<gene>
    <name evidence="4" type="ORF">FWI86_04290</name>
    <name evidence="3" type="ORF">FWJ04_05570</name>
</gene>
<reference evidence="3" key="1">
    <citation type="submission" date="2019-08" db="EMBL/GenBank/DDBJ databases">
        <authorList>
            <person name="Busch A."/>
        </authorList>
    </citation>
    <scope>NUCLEOTIDE SEQUENCE</scope>
    <source>
        <strain evidence="4">15T0085</strain>
        <strain evidence="3">17T1429</strain>
    </source>
</reference>
<dbReference type="EMBL" id="JAAGKH010000037">
    <property type="protein sequence ID" value="NDR89113.1"/>
    <property type="molecule type" value="Genomic_DNA"/>
</dbReference>
<dbReference type="KEGG" id="ftc:DA46_2052"/>
<name>A0A0B3VPD0_FRATU</name>
<dbReference type="PANTHER" id="PTHR37483">
    <property type="entry name" value="UPF0125 PROTEIN RATB"/>
    <property type="match status" value="1"/>
</dbReference>
<dbReference type="HOGENOM" id="CLU_150721_1_0_6"/>
<proteinExistence type="inferred from homology"/>
<reference evidence="3" key="2">
    <citation type="submission" date="2020-02" db="EMBL/GenBank/DDBJ databases">
        <title>Using affinity propagation clustering for identifying bacterial clades and subclades with whole-genome sequences of Francisella tularensis.</title>
        <authorList>
            <person name="Homeier-Bachmann T."/>
            <person name="Abdel-Glil M.Y."/>
            <person name="Hackbart A."/>
            <person name="Hotzel H."/>
            <person name="Tomaso H."/>
        </authorList>
    </citation>
    <scope>NUCLEOTIDE SEQUENCE</scope>
    <source>
        <strain evidence="4">15T0085</strain>
        <strain evidence="3">17T1429</strain>
    </source>
</reference>
<dbReference type="OMA" id="AYSEPAQ"/>
<dbReference type="InterPro" id="IPR037021">
    <property type="entry name" value="RnfH_sf"/>
</dbReference>
<dbReference type="EMBL" id="JAAGJP010000022">
    <property type="protein sequence ID" value="NDS68297.1"/>
    <property type="molecule type" value="Genomic_DNA"/>
</dbReference>
<dbReference type="AlphaFoldDB" id="A0A0B3VPD0"/>
<evidence type="ECO:0000256" key="1">
    <source>
        <dbReference type="ARBA" id="ARBA00010645"/>
    </source>
</evidence>
<dbReference type="InterPro" id="IPR016155">
    <property type="entry name" value="Mopterin_synth/thiamin_S_b"/>
</dbReference>
<organism evidence="3">
    <name type="scientific">Francisella tularensis subsp. holarctica</name>
    <dbReference type="NCBI Taxonomy" id="119857"/>
    <lineage>
        <taxon>Bacteria</taxon>
        <taxon>Pseudomonadati</taxon>
        <taxon>Pseudomonadota</taxon>
        <taxon>Gammaproteobacteria</taxon>
        <taxon>Thiotrichales</taxon>
        <taxon>Francisellaceae</taxon>
        <taxon>Francisella</taxon>
    </lineage>
</organism>
<dbReference type="NCBIfam" id="NF002490">
    <property type="entry name" value="PRK01777.1"/>
    <property type="match status" value="1"/>
</dbReference>